<dbReference type="GO" id="GO:0005886">
    <property type="term" value="C:plasma membrane"/>
    <property type="evidence" value="ECO:0007669"/>
    <property type="project" value="TreeGrafter"/>
</dbReference>
<dbReference type="PANTHER" id="PTHR39966">
    <property type="entry name" value="BLL2471 PROTEIN-RELATED"/>
    <property type="match status" value="1"/>
</dbReference>
<dbReference type="RefSeq" id="WP_011850591.1">
    <property type="nucleotide sequence ID" value="NC_009073.1"/>
</dbReference>
<keyword evidence="3" id="KW-1185">Reference proteome</keyword>
<evidence type="ECO:0000259" key="1">
    <source>
        <dbReference type="Pfam" id="PF01814"/>
    </source>
</evidence>
<dbReference type="GeneID" id="4908504"/>
<feature type="domain" description="Hemerythrin-like" evidence="1">
    <location>
        <begin position="11"/>
        <end position="141"/>
    </location>
</feature>
<dbReference type="Gene3D" id="1.20.120.520">
    <property type="entry name" value="nmb1532 protein domain like"/>
    <property type="match status" value="1"/>
</dbReference>
<dbReference type="OrthoDB" id="131831at2157"/>
<proteinExistence type="predicted"/>
<protein>
    <submittedName>
        <fullName evidence="2">Hemerythrin HHE cation binding domain protein</fullName>
    </submittedName>
</protein>
<dbReference type="HOGENOM" id="CLU_095978_2_0_2"/>
<dbReference type="STRING" id="410359.Pcal_1917"/>
<dbReference type="KEGG" id="pcl:Pcal_1917"/>
<evidence type="ECO:0000313" key="2">
    <source>
        <dbReference type="EMBL" id="ABO09333.1"/>
    </source>
</evidence>
<sequence>MGKVRVKYVTSVLREHHDHILRALAVLDKALSSPSPDPDDVYTLVQFAQRFVDACHHGVEEYVLFQGANRAGFPLTGGPIQVMVCEHGVGRYLARVMEELYHAWKSGDKEALRDLADYARIYIDHLSQHIDKENNVLFPMIESTAHEASSSKTVEQIERENDHERWIAELDRVAKKYGL</sequence>
<dbReference type="Proteomes" id="UP000001431">
    <property type="component" value="Chromosome"/>
</dbReference>
<evidence type="ECO:0000313" key="3">
    <source>
        <dbReference type="Proteomes" id="UP000001431"/>
    </source>
</evidence>
<gene>
    <name evidence="2" type="ordered locus">Pcal_1917</name>
</gene>
<reference evidence="2" key="1">
    <citation type="submission" date="2007-02" db="EMBL/GenBank/DDBJ databases">
        <title>Complete sequence of Pyrobaculum calidifontis JCM 11548.</title>
        <authorList>
            <consortium name="US DOE Joint Genome Institute"/>
            <person name="Copeland A."/>
            <person name="Lucas S."/>
            <person name="Lapidus A."/>
            <person name="Barry K."/>
            <person name="Glavina del Rio T."/>
            <person name="Dalin E."/>
            <person name="Tice H."/>
            <person name="Pitluck S."/>
            <person name="Chain P."/>
            <person name="Malfatti S."/>
            <person name="Shin M."/>
            <person name="Vergez L."/>
            <person name="Schmutz J."/>
            <person name="Larimer F."/>
            <person name="Land M."/>
            <person name="Hauser L."/>
            <person name="Kyrpides N."/>
            <person name="Mikhailova N."/>
            <person name="Cozen A.E."/>
            <person name="Fitz-Gibbon S.T."/>
            <person name="House C.H."/>
            <person name="Saltikov C."/>
            <person name="Lowe T.M."/>
            <person name="Richardson P."/>
        </authorList>
    </citation>
    <scope>NUCLEOTIDE SEQUENCE [LARGE SCALE GENOMIC DNA]</scope>
    <source>
        <strain evidence="2">JCM 11548</strain>
    </source>
</reference>
<organism evidence="2 3">
    <name type="scientific">Pyrobaculum calidifontis (strain DSM 21063 / JCM 11548 / VA1)</name>
    <dbReference type="NCBI Taxonomy" id="410359"/>
    <lineage>
        <taxon>Archaea</taxon>
        <taxon>Thermoproteota</taxon>
        <taxon>Thermoprotei</taxon>
        <taxon>Thermoproteales</taxon>
        <taxon>Thermoproteaceae</taxon>
        <taxon>Pyrobaculum</taxon>
    </lineage>
</organism>
<dbReference type="eggNOG" id="arCOG01471">
    <property type="taxonomic scope" value="Archaea"/>
</dbReference>
<dbReference type="EMBL" id="CP000561">
    <property type="protein sequence ID" value="ABO09333.1"/>
    <property type="molecule type" value="Genomic_DNA"/>
</dbReference>
<accession>A3MXG6</accession>
<dbReference type="Pfam" id="PF01814">
    <property type="entry name" value="Hemerythrin"/>
    <property type="match status" value="1"/>
</dbReference>
<dbReference type="AlphaFoldDB" id="A3MXG6"/>
<name>A3MXG6_PYRCJ</name>
<dbReference type="PANTHER" id="PTHR39966:SF1">
    <property type="entry name" value="HEMERYTHRIN-LIKE DOMAIN-CONTAINING PROTEIN"/>
    <property type="match status" value="1"/>
</dbReference>
<dbReference type="InterPro" id="IPR012312">
    <property type="entry name" value="Hemerythrin-like"/>
</dbReference>